<evidence type="ECO:0000256" key="4">
    <source>
        <dbReference type="ARBA" id="ARBA00022833"/>
    </source>
</evidence>
<gene>
    <name evidence="8" type="ORF">ACFFK0_13845</name>
</gene>
<evidence type="ECO:0000256" key="1">
    <source>
        <dbReference type="ARBA" id="ARBA00001946"/>
    </source>
</evidence>
<protein>
    <recommendedName>
        <fullName evidence="6">fructokinase</fullName>
        <ecNumber evidence="6">2.7.1.4</ecNumber>
    </recommendedName>
</protein>
<keyword evidence="5" id="KW-0460">Magnesium</keyword>
<evidence type="ECO:0000256" key="7">
    <source>
        <dbReference type="ARBA" id="ARBA00048451"/>
    </source>
</evidence>
<comment type="catalytic activity">
    <reaction evidence="7">
        <text>D-fructose + ATP = D-fructose 6-phosphate + ADP + H(+)</text>
        <dbReference type="Rhea" id="RHEA:16125"/>
        <dbReference type="ChEBI" id="CHEBI:15378"/>
        <dbReference type="ChEBI" id="CHEBI:30616"/>
        <dbReference type="ChEBI" id="CHEBI:37721"/>
        <dbReference type="ChEBI" id="CHEBI:61527"/>
        <dbReference type="ChEBI" id="CHEBI:456216"/>
        <dbReference type="EC" id="2.7.1.4"/>
    </reaction>
</comment>
<name>A0ABV6DLJ7_9BACL</name>
<dbReference type="InterPro" id="IPR043129">
    <property type="entry name" value="ATPase_NBD"/>
</dbReference>
<dbReference type="EC" id="2.7.1.4" evidence="6"/>
<keyword evidence="3" id="KW-0479">Metal-binding</keyword>
<dbReference type="PANTHER" id="PTHR42742">
    <property type="entry name" value="TRANSCRIPTIONAL REPRESSOR MPRA"/>
    <property type="match status" value="1"/>
</dbReference>
<dbReference type="PROSITE" id="PS01125">
    <property type="entry name" value="ROK"/>
    <property type="match status" value="1"/>
</dbReference>
<evidence type="ECO:0000256" key="2">
    <source>
        <dbReference type="ARBA" id="ARBA00006479"/>
    </source>
</evidence>
<dbReference type="InterPro" id="IPR049874">
    <property type="entry name" value="ROK_cs"/>
</dbReference>
<sequence length="292" mass="31116">MLLGAIEGGGTKFVCGVGSPYGDIVERVSFPTTTPEATLDGAMNFFAKYDIRAIGIGTFGPIDVHPQSPDYGSVASTPKPHWSGYRIVDHVKRHFDIPIGFDTDVNAAALGEAEWGAAKGLDSCLYMTIGTGIGAGAIVGGKLIHGLTHPEMGHILVRRHRNDTFQGLCPFHGDCLEGLAAGPAIEARWGRKAIELDAAHDAWEMESYYIAQALVNYILILSPQRVILGGGVMGQSHLFPLIREQAAKLLNSYIKHPAIEMDIDLYIVPPALDGNAGLCGALALAKQAMNGN</sequence>
<evidence type="ECO:0000313" key="9">
    <source>
        <dbReference type="Proteomes" id="UP001589776"/>
    </source>
</evidence>
<dbReference type="EMBL" id="JBHLWN010000053">
    <property type="protein sequence ID" value="MFC0213524.1"/>
    <property type="molecule type" value="Genomic_DNA"/>
</dbReference>
<dbReference type="Proteomes" id="UP001589776">
    <property type="component" value="Unassembled WGS sequence"/>
</dbReference>
<dbReference type="PANTHER" id="PTHR42742:SF3">
    <property type="entry name" value="FRUCTOKINASE"/>
    <property type="match status" value="1"/>
</dbReference>
<evidence type="ECO:0000256" key="6">
    <source>
        <dbReference type="ARBA" id="ARBA00038887"/>
    </source>
</evidence>
<evidence type="ECO:0000256" key="3">
    <source>
        <dbReference type="ARBA" id="ARBA00022723"/>
    </source>
</evidence>
<reference evidence="8 9" key="1">
    <citation type="submission" date="2024-09" db="EMBL/GenBank/DDBJ databases">
        <authorList>
            <person name="Sun Q."/>
            <person name="Mori K."/>
        </authorList>
    </citation>
    <scope>NUCLEOTIDE SEQUENCE [LARGE SCALE GENOMIC DNA]</scope>
    <source>
        <strain evidence="8 9">CCM 7759</strain>
    </source>
</reference>
<accession>A0ABV6DLJ7</accession>
<keyword evidence="9" id="KW-1185">Reference proteome</keyword>
<keyword evidence="4" id="KW-0862">Zinc</keyword>
<dbReference type="RefSeq" id="WP_377470873.1">
    <property type="nucleotide sequence ID" value="NZ_JBHLWN010000053.1"/>
</dbReference>
<dbReference type="Gene3D" id="3.30.420.40">
    <property type="match status" value="2"/>
</dbReference>
<dbReference type="SUPFAM" id="SSF53067">
    <property type="entry name" value="Actin-like ATPase domain"/>
    <property type="match status" value="1"/>
</dbReference>
<comment type="caution">
    <text evidence="8">The sequence shown here is derived from an EMBL/GenBank/DDBJ whole genome shotgun (WGS) entry which is preliminary data.</text>
</comment>
<evidence type="ECO:0000256" key="5">
    <source>
        <dbReference type="ARBA" id="ARBA00022842"/>
    </source>
</evidence>
<proteinExistence type="inferred from homology"/>
<dbReference type="Pfam" id="PF00480">
    <property type="entry name" value="ROK"/>
    <property type="match status" value="1"/>
</dbReference>
<organism evidence="8 9">
    <name type="scientific">Paenibacillus chartarius</name>
    <dbReference type="NCBI Taxonomy" id="747481"/>
    <lineage>
        <taxon>Bacteria</taxon>
        <taxon>Bacillati</taxon>
        <taxon>Bacillota</taxon>
        <taxon>Bacilli</taxon>
        <taxon>Bacillales</taxon>
        <taxon>Paenibacillaceae</taxon>
        <taxon>Paenibacillus</taxon>
    </lineage>
</organism>
<dbReference type="InterPro" id="IPR051804">
    <property type="entry name" value="Carb_Metab_Reg_Kinase/Isom"/>
</dbReference>
<dbReference type="InterPro" id="IPR000600">
    <property type="entry name" value="ROK"/>
</dbReference>
<evidence type="ECO:0000313" key="8">
    <source>
        <dbReference type="EMBL" id="MFC0213524.1"/>
    </source>
</evidence>
<comment type="similarity">
    <text evidence="2">Belongs to the ROK (NagC/XylR) family.</text>
</comment>
<dbReference type="CDD" id="cd24067">
    <property type="entry name" value="ASKHA_NBD_ROK_BsFRK-like"/>
    <property type="match status" value="1"/>
</dbReference>
<comment type="cofactor">
    <cofactor evidence="1">
        <name>Mg(2+)</name>
        <dbReference type="ChEBI" id="CHEBI:18420"/>
    </cofactor>
</comment>